<reference evidence="1 2" key="1">
    <citation type="submission" date="2021-06" db="EMBL/GenBank/DDBJ databases">
        <authorList>
            <person name="Kallberg Y."/>
            <person name="Tangrot J."/>
            <person name="Rosling A."/>
        </authorList>
    </citation>
    <scope>NUCLEOTIDE SEQUENCE [LARGE SCALE GENOMIC DNA]</scope>
    <source>
        <strain evidence="1 2">120-4 pot B 10/14</strain>
    </source>
</reference>
<protein>
    <submittedName>
        <fullName evidence="1">34476_t:CDS:1</fullName>
    </submittedName>
</protein>
<accession>A0ABN7XJK6</accession>
<dbReference type="EMBL" id="CAJVQB010140114">
    <property type="protein sequence ID" value="CAG8854591.1"/>
    <property type="molecule type" value="Genomic_DNA"/>
</dbReference>
<feature type="non-terminal residue" evidence="1">
    <location>
        <position position="79"/>
    </location>
</feature>
<dbReference type="Proteomes" id="UP000789901">
    <property type="component" value="Unassembled WGS sequence"/>
</dbReference>
<gene>
    <name evidence="1" type="ORF">GMARGA_LOCUS43412</name>
</gene>
<comment type="caution">
    <text evidence="1">The sequence shown here is derived from an EMBL/GenBank/DDBJ whole genome shotgun (WGS) entry which is preliminary data.</text>
</comment>
<evidence type="ECO:0000313" key="2">
    <source>
        <dbReference type="Proteomes" id="UP000789901"/>
    </source>
</evidence>
<feature type="non-terminal residue" evidence="1">
    <location>
        <position position="1"/>
    </location>
</feature>
<sequence length="79" mass="9204">ALSRLPEQQVATVYYLGLETETIHNDHNYDYLSPKVYQENQQDIIDLKYSNGMFMVGYCYFEGIATSISKFLLDITRRA</sequence>
<evidence type="ECO:0000313" key="1">
    <source>
        <dbReference type="EMBL" id="CAG8854591.1"/>
    </source>
</evidence>
<keyword evidence="2" id="KW-1185">Reference proteome</keyword>
<name>A0ABN7XJK6_GIGMA</name>
<organism evidence="1 2">
    <name type="scientific">Gigaspora margarita</name>
    <dbReference type="NCBI Taxonomy" id="4874"/>
    <lineage>
        <taxon>Eukaryota</taxon>
        <taxon>Fungi</taxon>
        <taxon>Fungi incertae sedis</taxon>
        <taxon>Mucoromycota</taxon>
        <taxon>Glomeromycotina</taxon>
        <taxon>Glomeromycetes</taxon>
        <taxon>Diversisporales</taxon>
        <taxon>Gigasporaceae</taxon>
        <taxon>Gigaspora</taxon>
    </lineage>
</organism>
<proteinExistence type="predicted"/>